<evidence type="ECO:0000256" key="5">
    <source>
        <dbReference type="ARBA" id="ARBA00023136"/>
    </source>
</evidence>
<dbReference type="OrthoDB" id="9773957at2"/>
<protein>
    <submittedName>
        <fullName evidence="8">MFS transporter</fullName>
    </submittedName>
</protein>
<dbReference type="KEGG" id="pter:C2L65_33040"/>
<dbReference type="EMBL" id="CP026113">
    <property type="protein sequence ID" value="AUT64494.1"/>
    <property type="molecule type" value="Genomic_DNA"/>
</dbReference>
<dbReference type="PANTHER" id="PTHR43791">
    <property type="entry name" value="PERMEASE-RELATED"/>
    <property type="match status" value="1"/>
</dbReference>
<dbReference type="SUPFAM" id="SSF103473">
    <property type="entry name" value="MFS general substrate transporter"/>
    <property type="match status" value="1"/>
</dbReference>
<feature type="transmembrane region" description="Helical" evidence="6">
    <location>
        <begin position="343"/>
        <end position="362"/>
    </location>
</feature>
<feature type="transmembrane region" description="Helical" evidence="6">
    <location>
        <begin position="246"/>
        <end position="268"/>
    </location>
</feature>
<name>A0A2I8F0E0_9BURK</name>
<dbReference type="AlphaFoldDB" id="A0A2I8F0E0"/>
<dbReference type="RefSeq" id="WP_042305987.1">
    <property type="nucleotide sequence ID" value="NZ_CP026113.1"/>
</dbReference>
<feature type="domain" description="Major facilitator superfamily (MFS) profile" evidence="7">
    <location>
        <begin position="27"/>
        <end position="432"/>
    </location>
</feature>
<evidence type="ECO:0000259" key="7">
    <source>
        <dbReference type="PROSITE" id="PS50850"/>
    </source>
</evidence>
<dbReference type="PANTHER" id="PTHR43791:SF36">
    <property type="entry name" value="TRANSPORTER, PUTATIVE (AFU_ORTHOLOGUE AFUA_6G08340)-RELATED"/>
    <property type="match status" value="1"/>
</dbReference>
<feature type="transmembrane region" description="Helical" evidence="6">
    <location>
        <begin position="374"/>
        <end position="396"/>
    </location>
</feature>
<evidence type="ECO:0000256" key="6">
    <source>
        <dbReference type="SAM" id="Phobius"/>
    </source>
</evidence>
<comment type="subcellular location">
    <subcellularLocation>
        <location evidence="1">Membrane</location>
        <topology evidence="1">Multi-pass membrane protein</topology>
    </subcellularLocation>
</comment>
<dbReference type="InterPro" id="IPR036259">
    <property type="entry name" value="MFS_trans_sf"/>
</dbReference>
<dbReference type="InterPro" id="IPR011701">
    <property type="entry name" value="MFS"/>
</dbReference>
<dbReference type="Pfam" id="PF07690">
    <property type="entry name" value="MFS_1"/>
    <property type="match status" value="1"/>
</dbReference>
<dbReference type="PROSITE" id="PS50850">
    <property type="entry name" value="MFS"/>
    <property type="match status" value="1"/>
</dbReference>
<evidence type="ECO:0000313" key="8">
    <source>
        <dbReference type="EMBL" id="AUT64494.1"/>
    </source>
</evidence>
<gene>
    <name evidence="8" type="ORF">C2L65_33040</name>
</gene>
<evidence type="ECO:0000256" key="2">
    <source>
        <dbReference type="ARBA" id="ARBA00022448"/>
    </source>
</evidence>
<feature type="transmembrane region" description="Helical" evidence="6">
    <location>
        <begin position="155"/>
        <end position="175"/>
    </location>
</feature>
<reference evidence="8 9" key="1">
    <citation type="submission" date="2018-01" db="EMBL/GenBank/DDBJ databases">
        <title>Species boundaries and ecological features among Paraburkholderia terrae DSMZ17804T, P. hospita DSMZ17164T and P. caribensis DSMZ13236T.</title>
        <authorList>
            <person name="Pratama A.A."/>
        </authorList>
    </citation>
    <scope>NUCLEOTIDE SEQUENCE [LARGE SCALE GENOMIC DNA]</scope>
    <source>
        <strain evidence="8 9">DSM 17804</strain>
    </source>
</reference>
<dbReference type="GO" id="GO:0016020">
    <property type="term" value="C:membrane"/>
    <property type="evidence" value="ECO:0007669"/>
    <property type="project" value="UniProtKB-SubCell"/>
</dbReference>
<evidence type="ECO:0000256" key="4">
    <source>
        <dbReference type="ARBA" id="ARBA00022989"/>
    </source>
</evidence>
<dbReference type="FunFam" id="1.20.1250.20:FF:000018">
    <property type="entry name" value="MFS transporter permease"/>
    <property type="match status" value="1"/>
</dbReference>
<keyword evidence="3 6" id="KW-0812">Transmembrane</keyword>
<feature type="transmembrane region" description="Helical" evidence="6">
    <location>
        <begin position="122"/>
        <end position="143"/>
    </location>
</feature>
<feature type="transmembrane region" description="Helical" evidence="6">
    <location>
        <begin position="89"/>
        <end position="110"/>
    </location>
</feature>
<accession>A0A2I8F0E0</accession>
<evidence type="ECO:0000256" key="1">
    <source>
        <dbReference type="ARBA" id="ARBA00004141"/>
    </source>
</evidence>
<keyword evidence="5 6" id="KW-0472">Membrane</keyword>
<feature type="transmembrane region" description="Helical" evidence="6">
    <location>
        <begin position="408"/>
        <end position="428"/>
    </location>
</feature>
<dbReference type="Gene3D" id="1.20.1250.20">
    <property type="entry name" value="MFS general substrate transporter like domains"/>
    <property type="match status" value="2"/>
</dbReference>
<keyword evidence="4 6" id="KW-1133">Transmembrane helix</keyword>
<feature type="transmembrane region" description="Helical" evidence="6">
    <location>
        <begin position="187"/>
        <end position="207"/>
    </location>
</feature>
<dbReference type="Proteomes" id="UP000243502">
    <property type="component" value="Chromosome 3"/>
</dbReference>
<dbReference type="InterPro" id="IPR020846">
    <property type="entry name" value="MFS_dom"/>
</dbReference>
<keyword evidence="2" id="KW-0813">Transport</keyword>
<proteinExistence type="predicted"/>
<feature type="transmembrane region" description="Helical" evidence="6">
    <location>
        <begin position="19"/>
        <end position="40"/>
    </location>
</feature>
<evidence type="ECO:0000256" key="3">
    <source>
        <dbReference type="ARBA" id="ARBA00022692"/>
    </source>
</evidence>
<sequence>MQYDPVAQHDTHSAIERKLFLKVTLRIIPILILCFFINYIDRANLGVLFSPLSKELHLSASAFGFAAGIFFLGYLVFEVPSNMAIVRFGARLWIARIMISWGIVTCLLAATHSVPMLYTLRFLLGVAEAGFFPGVLFYLTFWYPRHLLGQAYLTLELSVPVSLALGSVVTAGLLLMDGVGGIAGWRWAFALEGIPAVLMGILVLFILPDNPDKAKWLTQEERDYLASRLEPDAGHSKADLKELKAVIFDSLTWLFIALEFSIIIGFWAVTYFLPKIVQERFHVGPVDAGFIAAIPWLAAIFGIALAAWTSRKTGDRKWHLLITLLISAIGLCVTARAESPVVALLGICFSAAGVQAAVPLFWTIPAMSFSGARAAIAIAFINSFASTAGLVGPWILGVSHDLTGTSRTGLYVMSAFFLVSAFLAFHVSQSRSRAEKGRAALDLPAGAAPQTSSVSIE</sequence>
<feature type="transmembrane region" description="Helical" evidence="6">
    <location>
        <begin position="60"/>
        <end position="77"/>
    </location>
</feature>
<evidence type="ECO:0000313" key="9">
    <source>
        <dbReference type="Proteomes" id="UP000243502"/>
    </source>
</evidence>
<feature type="transmembrane region" description="Helical" evidence="6">
    <location>
        <begin position="320"/>
        <end position="337"/>
    </location>
</feature>
<dbReference type="CDD" id="cd17319">
    <property type="entry name" value="MFS_ExuT_GudP_like"/>
    <property type="match status" value="1"/>
</dbReference>
<dbReference type="GO" id="GO:0022857">
    <property type="term" value="F:transmembrane transporter activity"/>
    <property type="evidence" value="ECO:0007669"/>
    <property type="project" value="InterPro"/>
</dbReference>
<feature type="transmembrane region" description="Helical" evidence="6">
    <location>
        <begin position="288"/>
        <end position="308"/>
    </location>
</feature>
<organism evidence="8 9">
    <name type="scientific">Paraburkholderia terrae</name>
    <dbReference type="NCBI Taxonomy" id="311230"/>
    <lineage>
        <taxon>Bacteria</taxon>
        <taxon>Pseudomonadati</taxon>
        <taxon>Pseudomonadota</taxon>
        <taxon>Betaproteobacteria</taxon>
        <taxon>Burkholderiales</taxon>
        <taxon>Burkholderiaceae</taxon>
        <taxon>Paraburkholderia</taxon>
    </lineage>
</organism>